<dbReference type="Gene3D" id="3.30.2310.20">
    <property type="entry name" value="RelE-like"/>
    <property type="match status" value="1"/>
</dbReference>
<dbReference type="InterPro" id="IPR035093">
    <property type="entry name" value="RelE/ParE_toxin_dom_sf"/>
</dbReference>
<evidence type="ECO:0000256" key="1">
    <source>
        <dbReference type="ARBA" id="ARBA00022649"/>
    </source>
</evidence>
<dbReference type="NCBIfam" id="TIGR02385">
    <property type="entry name" value="RelE_StbE"/>
    <property type="match status" value="1"/>
</dbReference>
<dbReference type="Pfam" id="PF05016">
    <property type="entry name" value="ParE_toxin"/>
    <property type="match status" value="1"/>
</dbReference>
<organism evidence="2 3">
    <name type="scientific">Candidatus Staskawiczbacteria bacterium RIFCSPLOWO2_01_FULL_38_12b</name>
    <dbReference type="NCBI Taxonomy" id="1802214"/>
    <lineage>
        <taxon>Bacteria</taxon>
        <taxon>Candidatus Staskawicziibacteriota</taxon>
    </lineage>
</organism>
<dbReference type="InterPro" id="IPR007712">
    <property type="entry name" value="RelE/ParE_toxin"/>
</dbReference>
<name>A0A1G2IBF9_9BACT</name>
<dbReference type="Proteomes" id="UP000176774">
    <property type="component" value="Unassembled WGS sequence"/>
</dbReference>
<gene>
    <name evidence="2" type="ORF">A2908_04390</name>
</gene>
<dbReference type="EMBL" id="MHPA01000030">
    <property type="protein sequence ID" value="OGZ72102.1"/>
    <property type="molecule type" value="Genomic_DNA"/>
</dbReference>
<dbReference type="SUPFAM" id="SSF143011">
    <property type="entry name" value="RelE-like"/>
    <property type="match status" value="1"/>
</dbReference>
<comment type="caution">
    <text evidence="2">The sequence shown here is derived from an EMBL/GenBank/DDBJ whole genome shotgun (WGS) entry which is preliminary data.</text>
</comment>
<dbReference type="STRING" id="1802214.A2908_04390"/>
<sequence length="87" mass="10422">MVRVYYSDHFKKQVKKLTEKQQVKLARLVVLLKENPFSSQLKTKPLTGKFIGIYSFRIERDFRALFKFLSQGKVLIFNIGHRKDIYR</sequence>
<proteinExistence type="predicted"/>
<evidence type="ECO:0000313" key="2">
    <source>
        <dbReference type="EMBL" id="OGZ72102.1"/>
    </source>
</evidence>
<protein>
    <submittedName>
        <fullName evidence="2">Uncharacterized protein</fullName>
    </submittedName>
</protein>
<evidence type="ECO:0000313" key="3">
    <source>
        <dbReference type="Proteomes" id="UP000176774"/>
    </source>
</evidence>
<dbReference type="AlphaFoldDB" id="A0A1G2IBF9"/>
<reference evidence="2 3" key="1">
    <citation type="journal article" date="2016" name="Nat. Commun.">
        <title>Thousands of microbial genomes shed light on interconnected biogeochemical processes in an aquifer system.</title>
        <authorList>
            <person name="Anantharaman K."/>
            <person name="Brown C.T."/>
            <person name="Hug L.A."/>
            <person name="Sharon I."/>
            <person name="Castelle C.J."/>
            <person name="Probst A.J."/>
            <person name="Thomas B.C."/>
            <person name="Singh A."/>
            <person name="Wilkins M.J."/>
            <person name="Karaoz U."/>
            <person name="Brodie E.L."/>
            <person name="Williams K.H."/>
            <person name="Hubbard S.S."/>
            <person name="Banfield J.F."/>
        </authorList>
    </citation>
    <scope>NUCLEOTIDE SEQUENCE [LARGE SCALE GENOMIC DNA]</scope>
</reference>
<accession>A0A1G2IBF9</accession>
<keyword evidence="1" id="KW-1277">Toxin-antitoxin system</keyword>